<dbReference type="SUPFAM" id="SSF48403">
    <property type="entry name" value="Ankyrin repeat"/>
    <property type="match status" value="1"/>
</dbReference>
<accession>A0A559L1M8</accession>
<evidence type="ECO:0000313" key="5">
    <source>
        <dbReference type="EMBL" id="TVY66633.1"/>
    </source>
</evidence>
<keyword evidence="2 3" id="KW-0040">ANK repeat</keyword>
<dbReference type="PROSITE" id="PS50297">
    <property type="entry name" value="ANK_REP_REGION"/>
    <property type="match status" value="5"/>
</dbReference>
<dbReference type="AlphaFoldDB" id="A0A559L1M8"/>
<dbReference type="Pfam" id="PF12796">
    <property type="entry name" value="Ank_2"/>
    <property type="match status" value="3"/>
</dbReference>
<proteinExistence type="predicted"/>
<feature type="compositionally biased region" description="Polar residues" evidence="4">
    <location>
        <begin position="312"/>
        <end position="330"/>
    </location>
</feature>
<dbReference type="InterPro" id="IPR029058">
    <property type="entry name" value="AB_hydrolase_fold"/>
</dbReference>
<dbReference type="Gene3D" id="3.40.50.1820">
    <property type="entry name" value="alpha/beta hydrolase"/>
    <property type="match status" value="1"/>
</dbReference>
<name>A0A559L1M8_FUSOC</name>
<feature type="repeat" description="ANK" evidence="3">
    <location>
        <begin position="582"/>
        <end position="614"/>
    </location>
</feature>
<feature type="region of interest" description="Disordered" evidence="4">
    <location>
        <begin position="301"/>
        <end position="335"/>
    </location>
</feature>
<protein>
    <submittedName>
        <fullName evidence="5">Ankyrin-2</fullName>
    </submittedName>
</protein>
<dbReference type="PROSITE" id="PS50088">
    <property type="entry name" value="ANK_REPEAT"/>
    <property type="match status" value="7"/>
</dbReference>
<dbReference type="GO" id="GO:0071356">
    <property type="term" value="P:cellular response to tumor necrosis factor"/>
    <property type="evidence" value="ECO:0007669"/>
    <property type="project" value="TreeGrafter"/>
</dbReference>
<dbReference type="SUPFAM" id="SSF53474">
    <property type="entry name" value="alpha/beta-Hydrolases"/>
    <property type="match status" value="1"/>
</dbReference>
<dbReference type="SMART" id="SM00248">
    <property type="entry name" value="ANK"/>
    <property type="match status" value="7"/>
</dbReference>
<dbReference type="GO" id="GO:0051059">
    <property type="term" value="F:NF-kappaB binding"/>
    <property type="evidence" value="ECO:0007669"/>
    <property type="project" value="TreeGrafter"/>
</dbReference>
<dbReference type="InterPro" id="IPR002110">
    <property type="entry name" value="Ankyrin_rpt"/>
</dbReference>
<comment type="caution">
    <text evidence="5">The sequence shown here is derived from an EMBL/GenBank/DDBJ whole genome shotgun (WGS) entry which is preliminary data.</text>
</comment>
<dbReference type="InterPro" id="IPR051070">
    <property type="entry name" value="NF-kappa-B_inhibitor"/>
</dbReference>
<dbReference type="EMBL" id="SRMI01000007">
    <property type="protein sequence ID" value="TVY66633.1"/>
    <property type="molecule type" value="Genomic_DNA"/>
</dbReference>
<evidence type="ECO:0000313" key="6">
    <source>
        <dbReference type="Proteomes" id="UP000320707"/>
    </source>
</evidence>
<reference evidence="5 6" key="1">
    <citation type="journal article" date="2019" name="Microbiol. Resour. Announc.">
        <title>High-quality draft genome sequence of Fusarium oxysporum f. sp. cubense strain 160527, a causal agent of Panama disease.</title>
        <authorList>
            <person name="Asai S."/>
            <person name="Ayukawa Y."/>
            <person name="Gan P."/>
            <person name="Masuda S."/>
            <person name="Komatsu K."/>
            <person name="Shirasu K."/>
            <person name="Arie T."/>
        </authorList>
    </citation>
    <scope>NUCLEOTIDE SEQUENCE [LARGE SCALE GENOMIC DNA]</scope>
    <source>
        <strain evidence="5 6">160527</strain>
    </source>
</reference>
<dbReference type="Gene3D" id="1.25.40.20">
    <property type="entry name" value="Ankyrin repeat-containing domain"/>
    <property type="match status" value="2"/>
</dbReference>
<dbReference type="PANTHER" id="PTHR46680:SF3">
    <property type="entry name" value="NF-KAPPA-B INHIBITOR CACTUS"/>
    <property type="match status" value="1"/>
</dbReference>
<feature type="repeat" description="ANK" evidence="3">
    <location>
        <begin position="516"/>
        <end position="548"/>
    </location>
</feature>
<dbReference type="InterPro" id="IPR036770">
    <property type="entry name" value="Ankyrin_rpt-contain_sf"/>
</dbReference>
<evidence type="ECO:0000256" key="3">
    <source>
        <dbReference type="PROSITE-ProRule" id="PRU00023"/>
    </source>
</evidence>
<evidence type="ECO:0000256" key="4">
    <source>
        <dbReference type="SAM" id="MobiDB-lite"/>
    </source>
</evidence>
<feature type="repeat" description="ANK" evidence="3">
    <location>
        <begin position="449"/>
        <end position="481"/>
    </location>
</feature>
<dbReference type="GO" id="GO:0005829">
    <property type="term" value="C:cytosol"/>
    <property type="evidence" value="ECO:0007669"/>
    <property type="project" value="TreeGrafter"/>
</dbReference>
<dbReference type="PANTHER" id="PTHR46680">
    <property type="entry name" value="NF-KAPPA-B INHIBITOR ALPHA"/>
    <property type="match status" value="1"/>
</dbReference>
<evidence type="ECO:0000256" key="1">
    <source>
        <dbReference type="ARBA" id="ARBA00022737"/>
    </source>
</evidence>
<feature type="repeat" description="ANK" evidence="3">
    <location>
        <begin position="383"/>
        <end position="415"/>
    </location>
</feature>
<keyword evidence="1" id="KW-0677">Repeat</keyword>
<gene>
    <name evidence="5" type="primary">ANK2-0</name>
    <name evidence="5" type="ORF">Focb16_v009866</name>
</gene>
<feature type="repeat" description="ANK" evidence="3">
    <location>
        <begin position="416"/>
        <end position="448"/>
    </location>
</feature>
<dbReference type="Proteomes" id="UP000320707">
    <property type="component" value="Unassembled WGS sequence"/>
</dbReference>
<sequence>MKFFQRKKAVTVENRLEASPPATSSTRKIFPTGIKLLHSPTNSVDAVVDIVFVHGLTGHREKTWTAANASEPWPKLLLPSKLPTARVLTFGYDALVADWQGVVSQSRIHNHAWNLLTSLASYREDDDTNERPIIFVCHSLGGLVCEDALFTSRQRSEPHLQNIIQSTRGIAFLGTPHHGAGLARWAKLLSISIGIVKQTNTEIVAVLKRDSEVLARIQDGFHTIVLARGKEGQPIEISCFFEQLPLPVVGQVVPQDSAVLPGYIPIGIRGNHMDMTKFASVDDPGFVAVCGELRRWTKQLSKAAEPVENPIPSKSSSAFEEQGQSVSSRQPAVRGDVRSISSLAAQSDSQGTRFSGASVPTTFGKVPHDSNLECSPNEGQKDGTWTVLHAAVRNGSLQGVAAVLELGFDPNSQDEKGLTPLLVAACLGQFEISQRLVGAGAKVTITDFQGMTPLRGAAAIGAVKIVQFLIEEGADLELAPNENRDTPLIIAAAKNHLEVVKLLLVAGANTQAQTKSGWSALHFALFTKNADMAIYILEHNPDINSSTTVGLRPLHLAALAGFADICARILDFGAEMDATDNGGVTALRTAVQAGQLEVVKLLVERGSRTDILAADGHRLCDIALISGHMAVYQYLEGRATTG</sequence>
<evidence type="ECO:0000256" key="2">
    <source>
        <dbReference type="ARBA" id="ARBA00023043"/>
    </source>
</evidence>
<feature type="repeat" description="ANK" evidence="3">
    <location>
        <begin position="483"/>
        <end position="515"/>
    </location>
</feature>
<feature type="repeat" description="ANK" evidence="3">
    <location>
        <begin position="549"/>
        <end position="581"/>
    </location>
</feature>
<organism evidence="5 6">
    <name type="scientific">Fusarium oxysporum f. sp. cubense</name>
    <dbReference type="NCBI Taxonomy" id="61366"/>
    <lineage>
        <taxon>Eukaryota</taxon>
        <taxon>Fungi</taxon>
        <taxon>Dikarya</taxon>
        <taxon>Ascomycota</taxon>
        <taxon>Pezizomycotina</taxon>
        <taxon>Sordariomycetes</taxon>
        <taxon>Hypocreomycetidae</taxon>
        <taxon>Hypocreales</taxon>
        <taxon>Nectriaceae</taxon>
        <taxon>Fusarium</taxon>
        <taxon>Fusarium oxysporum species complex</taxon>
    </lineage>
</organism>